<sequence length="277" mass="30481">MSASREEELARIRDNQRRSRARRREYLQELEGRLRHCALQGIEASPEIQVVARKVADENRRLRTLLAEHGVADDSIEECLKSGSATGPDPLQEGQPGSPRSVGAAYLLDYVLYPGIHDYGYQNVEVPTTMMESDGHSRDHIVPSLWELTRLAQNEHVGRQYEDIYTIAQATSSSHQLITRSSTGTCASMEIFIHDSGCDIQQQQRLGPVAPSSNTIAASDLSRQDPQMFDFEASLREPGQTAYGGEGGTTICALATDPQGVEADLGHLSDEDAKVND</sequence>
<proteinExistence type="predicted"/>
<evidence type="ECO:0000313" key="2">
    <source>
        <dbReference type="EMBL" id="PMD54868.1"/>
    </source>
</evidence>
<evidence type="ECO:0008006" key="4">
    <source>
        <dbReference type="Google" id="ProtNLM"/>
    </source>
</evidence>
<feature type="region of interest" description="Disordered" evidence="1">
    <location>
        <begin position="1"/>
        <end position="21"/>
    </location>
</feature>
<gene>
    <name evidence="2" type="ORF">K444DRAFT_617330</name>
</gene>
<evidence type="ECO:0000313" key="3">
    <source>
        <dbReference type="Proteomes" id="UP000235371"/>
    </source>
</evidence>
<feature type="compositionally biased region" description="Basic and acidic residues" evidence="1">
    <location>
        <begin position="1"/>
        <end position="17"/>
    </location>
</feature>
<dbReference type="OrthoDB" id="4505928at2759"/>
<reference evidence="2 3" key="1">
    <citation type="submission" date="2016-04" db="EMBL/GenBank/DDBJ databases">
        <title>A degradative enzymes factory behind the ericoid mycorrhizal symbiosis.</title>
        <authorList>
            <consortium name="DOE Joint Genome Institute"/>
            <person name="Martino E."/>
            <person name="Morin E."/>
            <person name="Grelet G."/>
            <person name="Kuo A."/>
            <person name="Kohler A."/>
            <person name="Daghino S."/>
            <person name="Barry K."/>
            <person name="Choi C."/>
            <person name="Cichocki N."/>
            <person name="Clum A."/>
            <person name="Copeland A."/>
            <person name="Hainaut M."/>
            <person name="Haridas S."/>
            <person name="Labutti K."/>
            <person name="Lindquist E."/>
            <person name="Lipzen A."/>
            <person name="Khouja H.-R."/>
            <person name="Murat C."/>
            <person name="Ohm R."/>
            <person name="Olson A."/>
            <person name="Spatafora J."/>
            <person name="Veneault-Fourrey C."/>
            <person name="Henrissat B."/>
            <person name="Grigoriev I."/>
            <person name="Martin F."/>
            <person name="Perotto S."/>
        </authorList>
    </citation>
    <scope>NUCLEOTIDE SEQUENCE [LARGE SCALE GENOMIC DNA]</scope>
    <source>
        <strain evidence="2 3">E</strain>
    </source>
</reference>
<dbReference type="PANTHER" id="PTHR42070">
    <property type="entry name" value="FILAMENT ASSOCIATED PROTEIN, PUTATIVE (AFU_ORTHOLOGUE AFUA_8G06630)-RELATED"/>
    <property type="match status" value="1"/>
</dbReference>
<evidence type="ECO:0000256" key="1">
    <source>
        <dbReference type="SAM" id="MobiDB-lite"/>
    </source>
</evidence>
<dbReference type="InParanoid" id="A0A2J6SVR2"/>
<name>A0A2J6SVR2_9HELO</name>
<dbReference type="Proteomes" id="UP000235371">
    <property type="component" value="Unassembled WGS sequence"/>
</dbReference>
<dbReference type="PANTHER" id="PTHR42070:SF1">
    <property type="entry name" value="FILAMENT ASSOCIATED PROTEIN, PUTATIVE (AFU_ORTHOLOGUE AFUA_8G06630)-RELATED"/>
    <property type="match status" value="1"/>
</dbReference>
<dbReference type="AlphaFoldDB" id="A0A2J6SVR2"/>
<keyword evidence="3" id="KW-1185">Reference proteome</keyword>
<organism evidence="2 3">
    <name type="scientific">Hyaloscypha bicolor E</name>
    <dbReference type="NCBI Taxonomy" id="1095630"/>
    <lineage>
        <taxon>Eukaryota</taxon>
        <taxon>Fungi</taxon>
        <taxon>Dikarya</taxon>
        <taxon>Ascomycota</taxon>
        <taxon>Pezizomycotina</taxon>
        <taxon>Leotiomycetes</taxon>
        <taxon>Helotiales</taxon>
        <taxon>Hyaloscyphaceae</taxon>
        <taxon>Hyaloscypha</taxon>
        <taxon>Hyaloscypha bicolor</taxon>
    </lineage>
</organism>
<dbReference type="GeneID" id="36589179"/>
<dbReference type="STRING" id="1095630.A0A2J6SVR2"/>
<protein>
    <recommendedName>
        <fullName evidence="4">BZIP domain-containing protein</fullName>
    </recommendedName>
</protein>
<feature type="region of interest" description="Disordered" evidence="1">
    <location>
        <begin position="80"/>
        <end position="99"/>
    </location>
</feature>
<dbReference type="RefSeq" id="XP_024731772.1">
    <property type="nucleotide sequence ID" value="XM_024881102.1"/>
</dbReference>
<dbReference type="EMBL" id="KZ613856">
    <property type="protein sequence ID" value="PMD54868.1"/>
    <property type="molecule type" value="Genomic_DNA"/>
</dbReference>
<accession>A0A2J6SVR2</accession>